<protein>
    <submittedName>
        <fullName evidence="3">DNA polymerase Y family protein</fullName>
    </submittedName>
</protein>
<dbReference type="InterPro" id="IPR043502">
    <property type="entry name" value="DNA/RNA_pol_sf"/>
</dbReference>
<dbReference type="Proteomes" id="UP000681425">
    <property type="component" value="Chromosome"/>
</dbReference>
<dbReference type="GO" id="GO:0003684">
    <property type="term" value="F:damaged DNA binding"/>
    <property type="evidence" value="ECO:0007669"/>
    <property type="project" value="InterPro"/>
</dbReference>
<dbReference type="AlphaFoldDB" id="A0A975Q092"/>
<dbReference type="InterPro" id="IPR017961">
    <property type="entry name" value="DNA_pol_Y-fam_little_finger"/>
</dbReference>
<keyword evidence="4" id="KW-1185">Reference proteome</keyword>
<sequence length="539" mass="59036">MALPGGWSGIVTKDASSNRRFLALWFPFLPLDRLRIAEPARWSPPAEQGGLPTATVEKVRGAMRLSAVDADALALGISPGMTLADARARIPELRVFDCDPYADQDWLERLCDGARRYTPMAALDPPHGLALDITGCAHLFGGEQELADDALERLSHFGMRVRHALGSTPEAAHALARFPAAPAPDEASALRRLPVAALRLEDESELALRRAGLKTVGDVASRPSAALAARFGAEAVDALHRLLGEAARPLDPRHVPPAIALERRFPEPVARTAYALAVLEELAGEAAGRLAERGQGGRRFAATFFRSDGMAFPLRVETSLPVRDPKAVMRLFRERIDSLSDPIDPGFGFDLVRLAVPAAEPLGPTQLALEGGEERSREGGEGTVSGLVDALSTRAGRHRILRLAPCDTHIPEQAQLALPAVEARAPAAWDAPEAGEPPLRPVHLFDPPQRIDVMAGIPEGPPVQFRWRRSLHQIARYEGPERVAPEWWRDTTPREAEARRTRDYFRVEDARGRRFWIFRNGLYGDATPQPLWYLHGLFA</sequence>
<dbReference type="KEGG" id="spph:KFK14_13505"/>
<dbReference type="PANTHER" id="PTHR35369">
    <property type="entry name" value="BLR3025 PROTEIN-RELATED"/>
    <property type="match status" value="1"/>
</dbReference>
<dbReference type="Pfam" id="PF11799">
    <property type="entry name" value="IMS_C"/>
    <property type="match status" value="1"/>
</dbReference>
<organism evidence="3 4">
    <name type="scientific">Sphingobium phenoxybenzoativorans</name>
    <dbReference type="NCBI Taxonomy" id="1592790"/>
    <lineage>
        <taxon>Bacteria</taxon>
        <taxon>Pseudomonadati</taxon>
        <taxon>Pseudomonadota</taxon>
        <taxon>Alphaproteobacteria</taxon>
        <taxon>Sphingomonadales</taxon>
        <taxon>Sphingomonadaceae</taxon>
        <taxon>Sphingobium</taxon>
    </lineage>
</organism>
<dbReference type="PANTHER" id="PTHR35369:SF2">
    <property type="entry name" value="BLR3025 PROTEIN"/>
    <property type="match status" value="1"/>
</dbReference>
<gene>
    <name evidence="3" type="ORF">KFK14_13505</name>
</gene>
<proteinExistence type="predicted"/>
<evidence type="ECO:0000313" key="4">
    <source>
        <dbReference type="Proteomes" id="UP000681425"/>
    </source>
</evidence>
<dbReference type="SUPFAM" id="SSF56672">
    <property type="entry name" value="DNA/RNA polymerases"/>
    <property type="match status" value="1"/>
</dbReference>
<evidence type="ECO:0000259" key="2">
    <source>
        <dbReference type="Pfam" id="PF11799"/>
    </source>
</evidence>
<accession>A0A975Q092</accession>
<name>A0A975Q092_9SPHN</name>
<dbReference type="GO" id="GO:0006281">
    <property type="term" value="P:DNA repair"/>
    <property type="evidence" value="ECO:0007669"/>
    <property type="project" value="InterPro"/>
</dbReference>
<reference evidence="3" key="1">
    <citation type="submission" date="2021-04" db="EMBL/GenBank/DDBJ databases">
        <title>Isolation of p-tert-butylphenol degrading bacteria Sphingobium phenoxybenzoativorans Tas13 from active sludge.</title>
        <authorList>
            <person name="Li Y."/>
        </authorList>
    </citation>
    <scope>NUCLEOTIDE SEQUENCE</scope>
    <source>
        <strain evidence="3">Tas13</strain>
    </source>
</reference>
<evidence type="ECO:0000313" key="3">
    <source>
        <dbReference type="EMBL" id="QUT04153.1"/>
    </source>
</evidence>
<feature type="domain" description="DNA polymerase Y-family little finger" evidence="2">
    <location>
        <begin position="259"/>
        <end position="354"/>
    </location>
</feature>
<dbReference type="EMBL" id="CP073910">
    <property type="protein sequence ID" value="QUT04153.1"/>
    <property type="molecule type" value="Genomic_DNA"/>
</dbReference>
<dbReference type="InterPro" id="IPR050356">
    <property type="entry name" value="SulA_CellDiv_inhibitor"/>
</dbReference>
<keyword evidence="1" id="KW-0227">DNA damage</keyword>
<evidence type="ECO:0000256" key="1">
    <source>
        <dbReference type="ARBA" id="ARBA00022763"/>
    </source>
</evidence>
<dbReference type="CDD" id="cd03468">
    <property type="entry name" value="PolY_like"/>
    <property type="match status" value="1"/>
</dbReference>